<protein>
    <submittedName>
        <fullName evidence="2">FecR domain-containing protein</fullName>
    </submittedName>
</protein>
<dbReference type="PANTHER" id="PTHR30273">
    <property type="entry name" value="PERIPLASMIC SIGNAL SENSOR AND SIGMA FACTOR ACTIVATOR FECR-RELATED"/>
    <property type="match status" value="1"/>
</dbReference>
<proteinExistence type="predicted"/>
<dbReference type="Gene3D" id="3.55.50.30">
    <property type="match status" value="1"/>
</dbReference>
<dbReference type="Gene3D" id="2.60.120.1440">
    <property type="match status" value="1"/>
</dbReference>
<evidence type="ECO:0000313" key="3">
    <source>
        <dbReference type="Proteomes" id="UP001629246"/>
    </source>
</evidence>
<name>A0ABW9A8V3_9BURK</name>
<dbReference type="Proteomes" id="UP001629246">
    <property type="component" value="Unassembled WGS sequence"/>
</dbReference>
<comment type="caution">
    <text evidence="2">The sequence shown here is derived from an EMBL/GenBank/DDBJ whole genome shotgun (WGS) entry which is preliminary data.</text>
</comment>
<reference evidence="2 3" key="1">
    <citation type="journal article" date="2024" name="Chem. Sci.">
        <title>Discovery of megapolipeptins by genome mining of a Burkholderiales bacteria collection.</title>
        <authorList>
            <person name="Paulo B.S."/>
            <person name="Recchia M.J.J."/>
            <person name="Lee S."/>
            <person name="Fergusson C.H."/>
            <person name="Romanowski S.B."/>
            <person name="Hernandez A."/>
            <person name="Krull N."/>
            <person name="Liu D.Y."/>
            <person name="Cavanagh H."/>
            <person name="Bos A."/>
            <person name="Gray C.A."/>
            <person name="Murphy B.T."/>
            <person name="Linington R.G."/>
            <person name="Eustaquio A.S."/>
        </authorList>
    </citation>
    <scope>NUCLEOTIDE SEQUENCE [LARGE SCALE GENOMIC DNA]</scope>
    <source>
        <strain evidence="2 3">RL21-008-BIB-A</strain>
    </source>
</reference>
<sequence>MPPREELAMAVDEHRAALKAMFPLPPPRAPRRKQAAVAGAVLALLVCAGLWWLDPVYHHEEFATRIGQIVDIQLADASHVVLDTNTRLNVQWRLRSRRMELAQGRAHFDVAHSSLRPLFVDAGPAQVRVVGTHFDVWRQTAATQVSVYQGKVAVWRSGSMPDSGIVLTPLQQTTVSAAGAETLPLQARALENAERQVWRQGRLVFSDTPLDEVIATLQRYRSQPLTLSDRRLAGLTVSGVFDAANIGQLLAMLPETLPVALRRTSDGGTEIRPR</sequence>
<keyword evidence="3" id="KW-1185">Reference proteome</keyword>
<feature type="domain" description="FecR protein" evidence="1">
    <location>
        <begin position="62"/>
        <end position="152"/>
    </location>
</feature>
<gene>
    <name evidence="2" type="ORF">PQR62_07520</name>
</gene>
<dbReference type="PANTHER" id="PTHR30273:SF2">
    <property type="entry name" value="PROTEIN FECR"/>
    <property type="match status" value="1"/>
</dbReference>
<dbReference type="InterPro" id="IPR006860">
    <property type="entry name" value="FecR"/>
</dbReference>
<evidence type="ECO:0000313" key="2">
    <source>
        <dbReference type="EMBL" id="MFL9924107.1"/>
    </source>
</evidence>
<organism evidence="2 3">
    <name type="scientific">Herbaspirillum lusitanum</name>
    <dbReference type="NCBI Taxonomy" id="213312"/>
    <lineage>
        <taxon>Bacteria</taxon>
        <taxon>Pseudomonadati</taxon>
        <taxon>Pseudomonadota</taxon>
        <taxon>Betaproteobacteria</taxon>
        <taxon>Burkholderiales</taxon>
        <taxon>Oxalobacteraceae</taxon>
        <taxon>Herbaspirillum</taxon>
    </lineage>
</organism>
<dbReference type="InterPro" id="IPR012373">
    <property type="entry name" value="Ferrdict_sens_TM"/>
</dbReference>
<dbReference type="EMBL" id="JAQQFM010000003">
    <property type="protein sequence ID" value="MFL9924107.1"/>
    <property type="molecule type" value="Genomic_DNA"/>
</dbReference>
<dbReference type="Pfam" id="PF04773">
    <property type="entry name" value="FecR"/>
    <property type="match status" value="1"/>
</dbReference>
<dbReference type="PIRSF" id="PIRSF018266">
    <property type="entry name" value="FecR"/>
    <property type="match status" value="1"/>
</dbReference>
<accession>A0ABW9A8V3</accession>
<evidence type="ECO:0000259" key="1">
    <source>
        <dbReference type="Pfam" id="PF04773"/>
    </source>
</evidence>
<dbReference type="RefSeq" id="WP_408156403.1">
    <property type="nucleotide sequence ID" value="NZ_JAQQFM010000003.1"/>
</dbReference>